<dbReference type="Proteomes" id="UP000634004">
    <property type="component" value="Unassembled WGS sequence"/>
</dbReference>
<dbReference type="PROSITE" id="PS00160">
    <property type="entry name" value="ALDOLASE_KDPG_KHG_2"/>
    <property type="match status" value="1"/>
</dbReference>
<dbReference type="GO" id="GO:0016829">
    <property type="term" value="F:lyase activity"/>
    <property type="evidence" value="ECO:0007669"/>
    <property type="project" value="UniProtKB-KW"/>
</dbReference>
<protein>
    <submittedName>
        <fullName evidence="6">Ketohydroxyglutarate aldolase</fullName>
    </submittedName>
</protein>
<keyword evidence="5" id="KW-0119">Carbohydrate metabolism</keyword>
<dbReference type="InterPro" id="IPR000887">
    <property type="entry name" value="Aldlse_KDPG_KHG"/>
</dbReference>
<evidence type="ECO:0000256" key="1">
    <source>
        <dbReference type="ARBA" id="ARBA00004761"/>
    </source>
</evidence>
<organism evidence="6 7">
    <name type="scientific">Algimonas arctica</name>
    <dbReference type="NCBI Taxonomy" id="1479486"/>
    <lineage>
        <taxon>Bacteria</taxon>
        <taxon>Pseudomonadati</taxon>
        <taxon>Pseudomonadota</taxon>
        <taxon>Alphaproteobacteria</taxon>
        <taxon>Maricaulales</taxon>
        <taxon>Robiginitomaculaceae</taxon>
        <taxon>Algimonas</taxon>
    </lineage>
</organism>
<name>A0A8J3G1B3_9PROT</name>
<dbReference type="PANTHER" id="PTHR30246:SF1">
    <property type="entry name" value="2-DEHYDRO-3-DEOXY-6-PHOSPHOGALACTONATE ALDOLASE-RELATED"/>
    <property type="match status" value="1"/>
</dbReference>
<reference evidence="6" key="2">
    <citation type="submission" date="2020-09" db="EMBL/GenBank/DDBJ databases">
        <authorList>
            <person name="Sun Q."/>
            <person name="Kim S."/>
        </authorList>
    </citation>
    <scope>NUCLEOTIDE SEQUENCE</scope>
    <source>
        <strain evidence="6">KCTC 32513</strain>
    </source>
</reference>
<comment type="pathway">
    <text evidence="1">Carbohydrate acid metabolism.</text>
</comment>
<comment type="subunit">
    <text evidence="3">Homotrimer.</text>
</comment>
<keyword evidence="4" id="KW-0456">Lyase</keyword>
<dbReference type="SUPFAM" id="SSF51569">
    <property type="entry name" value="Aldolase"/>
    <property type="match status" value="1"/>
</dbReference>
<evidence type="ECO:0000256" key="3">
    <source>
        <dbReference type="ARBA" id="ARBA00011233"/>
    </source>
</evidence>
<dbReference type="AlphaFoldDB" id="A0A8J3G1B3"/>
<evidence type="ECO:0000256" key="5">
    <source>
        <dbReference type="ARBA" id="ARBA00023277"/>
    </source>
</evidence>
<evidence type="ECO:0000256" key="2">
    <source>
        <dbReference type="ARBA" id="ARBA00006906"/>
    </source>
</evidence>
<dbReference type="NCBIfam" id="TIGR01182">
    <property type="entry name" value="eda"/>
    <property type="match status" value="1"/>
</dbReference>
<dbReference type="EMBL" id="BMZH01000002">
    <property type="protein sequence ID" value="GHA84471.1"/>
    <property type="molecule type" value="Genomic_DNA"/>
</dbReference>
<sequence length="221" mass="22883">MDMTLSLGMNMTNTLIQSLEAKRVVPLVQSDDPKTALKIAEALLAGGLNVLEVVLRTDAALDCLEAIAKEFPKAHVGAGTVLSADQSIEVIRRGASFIVSPGLDPASVQVANDAGVPILPGISTATELQQAWNLGLRTVKLFPASLVGGPKMLKALSSVFRDVRFMPTGGVSPTNLPEYLAVPAVLACGGSWLTPADAIASGDFAAITKLAKDAIAIANPK</sequence>
<accession>A0A8J3G1B3</accession>
<dbReference type="NCBIfam" id="NF004325">
    <property type="entry name" value="PRK05718.1"/>
    <property type="match status" value="1"/>
</dbReference>
<evidence type="ECO:0000256" key="4">
    <source>
        <dbReference type="ARBA" id="ARBA00023239"/>
    </source>
</evidence>
<keyword evidence="7" id="KW-1185">Reference proteome</keyword>
<dbReference type="CDD" id="cd00452">
    <property type="entry name" value="KDPG_aldolase"/>
    <property type="match status" value="1"/>
</dbReference>
<evidence type="ECO:0000313" key="6">
    <source>
        <dbReference type="EMBL" id="GHA84471.1"/>
    </source>
</evidence>
<evidence type="ECO:0000313" key="7">
    <source>
        <dbReference type="Proteomes" id="UP000634004"/>
    </source>
</evidence>
<dbReference type="InterPro" id="IPR031338">
    <property type="entry name" value="KDPG/KHG_AS_2"/>
</dbReference>
<dbReference type="InterPro" id="IPR013785">
    <property type="entry name" value="Aldolase_TIM"/>
</dbReference>
<comment type="similarity">
    <text evidence="2">Belongs to the KHG/KDPG aldolase family.</text>
</comment>
<reference evidence="6" key="1">
    <citation type="journal article" date="2014" name="Int. J. Syst. Evol. Microbiol.">
        <title>Complete genome sequence of Corynebacterium casei LMG S-19264T (=DSM 44701T), isolated from a smear-ripened cheese.</title>
        <authorList>
            <consortium name="US DOE Joint Genome Institute (JGI-PGF)"/>
            <person name="Walter F."/>
            <person name="Albersmeier A."/>
            <person name="Kalinowski J."/>
            <person name="Ruckert C."/>
        </authorList>
    </citation>
    <scope>NUCLEOTIDE SEQUENCE</scope>
    <source>
        <strain evidence="6">KCTC 32513</strain>
    </source>
</reference>
<dbReference type="Pfam" id="PF01081">
    <property type="entry name" value="Aldolase"/>
    <property type="match status" value="1"/>
</dbReference>
<proteinExistence type="inferred from homology"/>
<comment type="caution">
    <text evidence="6">The sequence shown here is derived from an EMBL/GenBank/DDBJ whole genome shotgun (WGS) entry which is preliminary data.</text>
</comment>
<dbReference type="Gene3D" id="3.20.20.70">
    <property type="entry name" value="Aldolase class I"/>
    <property type="match status" value="1"/>
</dbReference>
<dbReference type="PANTHER" id="PTHR30246">
    <property type="entry name" value="2-KETO-3-DEOXY-6-PHOSPHOGLUCONATE ALDOLASE"/>
    <property type="match status" value="1"/>
</dbReference>
<gene>
    <name evidence="6" type="primary">eda</name>
    <name evidence="6" type="ORF">GCM10009069_04470</name>
</gene>